<feature type="binding site" evidence="2">
    <location>
        <position position="132"/>
    </location>
    <ligand>
        <name>Zn(2+)</name>
        <dbReference type="ChEBI" id="CHEBI:29105"/>
        <label>2</label>
    </ligand>
</feature>
<dbReference type="Gene3D" id="3.30.1360.130">
    <property type="entry name" value="Dipeptide transport protein"/>
    <property type="match status" value="1"/>
</dbReference>
<proteinExistence type="predicted"/>
<keyword evidence="2" id="KW-0862">Zinc</keyword>
<evidence type="ECO:0008006" key="5">
    <source>
        <dbReference type="Google" id="ProtNLM"/>
    </source>
</evidence>
<dbReference type="AlphaFoldDB" id="A0A2W2C310"/>
<organism evidence="3 4">
    <name type="scientific">Jiangella anatolica</name>
    <dbReference type="NCBI Taxonomy" id="2670374"/>
    <lineage>
        <taxon>Bacteria</taxon>
        <taxon>Bacillati</taxon>
        <taxon>Actinomycetota</taxon>
        <taxon>Actinomycetes</taxon>
        <taxon>Jiangellales</taxon>
        <taxon>Jiangellaceae</taxon>
        <taxon>Jiangella</taxon>
    </lineage>
</organism>
<dbReference type="SUPFAM" id="SSF63992">
    <property type="entry name" value="Dipeptide transport protein"/>
    <property type="match status" value="1"/>
</dbReference>
<evidence type="ECO:0000256" key="2">
    <source>
        <dbReference type="PIRSR" id="PIRSR015853-2"/>
    </source>
</evidence>
<dbReference type="InterPro" id="IPR007035">
    <property type="entry name" value="Peptidase_M55"/>
</dbReference>
<reference evidence="3 4" key="1">
    <citation type="submission" date="2018-01" db="EMBL/GenBank/DDBJ databases">
        <title>Draft genome sequence of Jiangella sp. GTF31.</title>
        <authorList>
            <person name="Sahin N."/>
            <person name="Ay H."/>
            <person name="Saygin H."/>
        </authorList>
    </citation>
    <scope>NUCLEOTIDE SEQUENCE [LARGE SCALE GENOMIC DNA]</scope>
    <source>
        <strain evidence="3 4">GTF31</strain>
    </source>
</reference>
<dbReference type="Gene3D" id="3.40.50.10780">
    <property type="entry name" value="Dipeptide transport protein"/>
    <property type="match status" value="1"/>
</dbReference>
<feature type="binding site" evidence="2">
    <location>
        <position position="37"/>
    </location>
    <ligand>
        <name>Zn(2+)</name>
        <dbReference type="ChEBI" id="CHEBI:29105"/>
        <label>1</label>
    </ligand>
</feature>
<dbReference type="Pfam" id="PF04951">
    <property type="entry name" value="Peptidase_M55"/>
    <property type="match status" value="1"/>
</dbReference>
<sequence length="314" mass="32747">MLVHAGHPGGDHGVPRGPARGLRSVVTHRVYVSADLEGVAGVSHLRQTMRGTDDYPDARALMAAEVNAAVEGALDGGAQSVLVNDAHGDMTNLRAADLHPAAVLLSGWPKVPWAMMQGIEPADLVVCFIGYHSPAGTGGSVLEHTFSSRLFMDLRVNGDVWGEAEFNAALAAELGVPVGLATGDGVFCAAVAERIPGIETVAVKQGFGYNVSSSMHPSLVRERIRVAARRAVERAIAGDLPLLALPERYVVEATLPNGGAADLCTLLPDTERLGGRLVRRVTETADGALRTVLGWLHLAGAQAPGHPTIPGGRA</sequence>
<feature type="binding site" evidence="2">
    <location>
        <position position="163"/>
    </location>
    <ligand>
        <name>Zn(2+)</name>
        <dbReference type="ChEBI" id="CHEBI:29105"/>
        <label>2</label>
    </ligand>
</feature>
<evidence type="ECO:0000256" key="1">
    <source>
        <dbReference type="PIRSR" id="PIRSR015853-1"/>
    </source>
</evidence>
<comment type="caution">
    <text evidence="3">The sequence shown here is derived from an EMBL/GenBank/DDBJ whole genome shotgun (WGS) entry which is preliminary data.</text>
</comment>
<dbReference type="PIRSF" id="PIRSF015853">
    <property type="entry name" value="Pep_DppA"/>
    <property type="match status" value="1"/>
</dbReference>
<feature type="active site" description="Nucleophile" evidence="1">
    <location>
        <position position="144"/>
    </location>
</feature>
<dbReference type="InterPro" id="IPR027476">
    <property type="entry name" value="DppA_N"/>
</dbReference>
<dbReference type="GO" id="GO:0046872">
    <property type="term" value="F:metal ion binding"/>
    <property type="evidence" value="ECO:0007669"/>
    <property type="project" value="UniProtKB-KW"/>
</dbReference>
<feature type="binding site" evidence="2">
    <location>
        <position position="35"/>
    </location>
    <ligand>
        <name>Zn(2+)</name>
        <dbReference type="ChEBI" id="CHEBI:29105"/>
        <label>1</label>
    </ligand>
</feature>
<keyword evidence="2" id="KW-0479">Metal-binding</keyword>
<protein>
    <recommendedName>
        <fullName evidence="5">Aminopeptidase</fullName>
    </recommendedName>
</protein>
<gene>
    <name evidence="3" type="ORF">C1I92_17175</name>
</gene>
<accession>A0A2W2C310</accession>
<keyword evidence="4" id="KW-1185">Reference proteome</keyword>
<feature type="binding site" evidence="2">
    <location>
        <position position="87"/>
    </location>
    <ligand>
        <name>Zn(2+)</name>
        <dbReference type="ChEBI" id="CHEBI:29105"/>
        <label>2</label>
    </ligand>
</feature>
<evidence type="ECO:0000313" key="3">
    <source>
        <dbReference type="EMBL" id="PZF82357.1"/>
    </source>
</evidence>
<dbReference type="Proteomes" id="UP000248764">
    <property type="component" value="Unassembled WGS sequence"/>
</dbReference>
<dbReference type="EMBL" id="POTW01000040">
    <property type="protein sequence ID" value="PZF82357.1"/>
    <property type="molecule type" value="Genomic_DNA"/>
</dbReference>
<feature type="binding site" evidence="2">
    <location>
        <position position="35"/>
    </location>
    <ligand>
        <name>Zn(2+)</name>
        <dbReference type="ChEBI" id="CHEBI:29105"/>
        <label>2</label>
    </ligand>
</feature>
<name>A0A2W2C310_9ACTN</name>
<dbReference type="CDD" id="cd08663">
    <property type="entry name" value="DAP_dppA_1"/>
    <property type="match status" value="1"/>
</dbReference>
<evidence type="ECO:0000313" key="4">
    <source>
        <dbReference type="Proteomes" id="UP000248764"/>
    </source>
</evidence>
<dbReference type="InterPro" id="IPR036177">
    <property type="entry name" value="Peptidase_M55_sf"/>
</dbReference>